<keyword evidence="4" id="KW-0489">Methyltransferase</keyword>
<name>A0A319CZR1_9EURO</name>
<keyword evidence="3" id="KW-0698">rRNA processing</keyword>
<keyword evidence="5" id="KW-0808">Transferase</keyword>
<evidence type="ECO:0000256" key="3">
    <source>
        <dbReference type="ARBA" id="ARBA00022552"/>
    </source>
</evidence>
<dbReference type="Gene3D" id="3.30.1330.30">
    <property type="match status" value="1"/>
</dbReference>
<dbReference type="SMART" id="SM00967">
    <property type="entry name" value="SpoU_sub_bind"/>
    <property type="match status" value="1"/>
</dbReference>
<dbReference type="Pfam" id="PF00588">
    <property type="entry name" value="SpoU_methylase"/>
    <property type="match status" value="1"/>
</dbReference>
<evidence type="ECO:0000313" key="13">
    <source>
        <dbReference type="Proteomes" id="UP000247810"/>
    </source>
</evidence>
<dbReference type="InterPro" id="IPR001537">
    <property type="entry name" value="SpoU_MeTrfase"/>
</dbReference>
<feature type="domain" description="RNA 2-O ribose methyltransferase substrate binding" evidence="11">
    <location>
        <begin position="303"/>
        <end position="385"/>
    </location>
</feature>
<dbReference type="Proteomes" id="UP000247810">
    <property type="component" value="Unassembled WGS sequence"/>
</dbReference>
<dbReference type="InterPro" id="IPR029064">
    <property type="entry name" value="Ribosomal_eL30-like_sf"/>
</dbReference>
<feature type="compositionally biased region" description="Basic and acidic residues" evidence="10">
    <location>
        <begin position="41"/>
        <end position="84"/>
    </location>
</feature>
<feature type="compositionally biased region" description="Basic and acidic residues" evidence="10">
    <location>
        <begin position="93"/>
        <end position="173"/>
    </location>
</feature>
<dbReference type="InterPro" id="IPR029028">
    <property type="entry name" value="Alpha/beta_knot_MTases"/>
</dbReference>
<keyword evidence="6" id="KW-0949">S-adenosyl-L-methionine</keyword>
<dbReference type="InterPro" id="IPR029026">
    <property type="entry name" value="tRNA_m1G_MTases_N"/>
</dbReference>
<feature type="region of interest" description="Disordered" evidence="10">
    <location>
        <begin position="41"/>
        <end position="233"/>
    </location>
</feature>
<dbReference type="PANTHER" id="PTHR46103">
    <property type="entry name" value="RRNA METHYLTRANSFERASE 1, MITOCHONDRIAL"/>
    <property type="match status" value="1"/>
</dbReference>
<comment type="similarity">
    <text evidence="2">Belongs to the class IV-like SAM-binding methyltransferase superfamily. RNA methyltransferase TrmH family.</text>
</comment>
<dbReference type="VEuPathDB" id="FungiDB:BO71DRAFT_402414"/>
<dbReference type="AlphaFoldDB" id="A0A319CZR1"/>
<feature type="region of interest" description="Disordered" evidence="10">
    <location>
        <begin position="263"/>
        <end position="282"/>
    </location>
</feature>
<keyword evidence="7" id="KW-0809">Transit peptide</keyword>
<keyword evidence="13" id="KW-1185">Reference proteome</keyword>
<dbReference type="CDD" id="cd18105">
    <property type="entry name" value="SpoU-like_MRM1"/>
    <property type="match status" value="1"/>
</dbReference>
<feature type="compositionally biased region" description="Basic and acidic residues" evidence="10">
    <location>
        <begin position="184"/>
        <end position="224"/>
    </location>
</feature>
<evidence type="ECO:0000256" key="2">
    <source>
        <dbReference type="ARBA" id="ARBA00007228"/>
    </source>
</evidence>
<evidence type="ECO:0000256" key="6">
    <source>
        <dbReference type="ARBA" id="ARBA00022691"/>
    </source>
</evidence>
<dbReference type="STRING" id="1448320.A0A319CZR1"/>
<evidence type="ECO:0000313" key="12">
    <source>
        <dbReference type="EMBL" id="PYH90191.1"/>
    </source>
</evidence>
<proteinExistence type="inferred from homology"/>
<dbReference type="EMBL" id="KZ825993">
    <property type="protein sequence ID" value="PYH90191.1"/>
    <property type="molecule type" value="Genomic_DNA"/>
</dbReference>
<organism evidence="12 13">
    <name type="scientific">Aspergillus ellipticus CBS 707.79</name>
    <dbReference type="NCBI Taxonomy" id="1448320"/>
    <lineage>
        <taxon>Eukaryota</taxon>
        <taxon>Fungi</taxon>
        <taxon>Dikarya</taxon>
        <taxon>Ascomycota</taxon>
        <taxon>Pezizomycotina</taxon>
        <taxon>Eurotiomycetes</taxon>
        <taxon>Eurotiomycetidae</taxon>
        <taxon>Eurotiales</taxon>
        <taxon>Aspergillaceae</taxon>
        <taxon>Aspergillus</taxon>
        <taxon>Aspergillus subgen. Circumdati</taxon>
    </lineage>
</organism>
<comment type="subcellular location">
    <subcellularLocation>
        <location evidence="1">Mitochondrion</location>
    </subcellularLocation>
</comment>
<reference evidence="12 13" key="1">
    <citation type="submission" date="2018-02" db="EMBL/GenBank/DDBJ databases">
        <title>The genomes of Aspergillus section Nigri reveals drivers in fungal speciation.</title>
        <authorList>
            <consortium name="DOE Joint Genome Institute"/>
            <person name="Vesth T.C."/>
            <person name="Nybo J."/>
            <person name="Theobald S."/>
            <person name="Brandl J."/>
            <person name="Frisvad J.C."/>
            <person name="Nielsen K.F."/>
            <person name="Lyhne E.K."/>
            <person name="Kogle M.E."/>
            <person name="Kuo A."/>
            <person name="Riley R."/>
            <person name="Clum A."/>
            <person name="Nolan M."/>
            <person name="Lipzen A."/>
            <person name="Salamov A."/>
            <person name="Henrissat B."/>
            <person name="Wiebenga A."/>
            <person name="De vries R.P."/>
            <person name="Grigoriev I.V."/>
            <person name="Mortensen U.H."/>
            <person name="Andersen M.R."/>
            <person name="Baker S.E."/>
        </authorList>
    </citation>
    <scope>NUCLEOTIDE SEQUENCE [LARGE SCALE GENOMIC DNA]</scope>
    <source>
        <strain evidence="12 13">CBS 707.79</strain>
    </source>
</reference>
<sequence>MFSLYPRNAFRLPFQTPITAATRLNPVRHASLKSAIGRGIRKSEEVDKYPRGRGGNSREDRFSAKDTRKPWKSKPDFGKDEFTRSGRGSSRSHGADEFSRRGERESKPRKFEDRDSRDSRDSRRDRDFKPRKFEERDSRDSRRDRDSRPQRFEEKDTRKSWKSKSEFEEDRFNKTGSGNSSSGRDFRKSHDSEEYSPRRDRDRDSRPQRHEGRDSDRSSRRESTDGFDAEAFIKTGKFQALPREYQNPHRAPKSMMDAIREEDAPAAPRDRKAHRRTEKAPERVKANVLVPKEIPYTTPASQFVCGASAVEAALRCNRRQLYKLYIYQGVDEQLSDSKVLLRKLALSKNVEVKMAFGDWDRLLDKMSAGRPHSGCVLEASPLPQLPVTGFKAVPSAEEDYFSVELGVQSQEEAVVNGTNDRVAIHNALQKRYPVVILLDGIVDTGNLGAIIRSAYYLGIDAIVFAGRNSARLSAVSTKTAVGAEENMTLLQVRNEVSFIRQCKANGWRFYAADAPGPNPDLVDPVSLYGNGEGNPGSGSPIITDAPTVLMLGNESTGLSGHLRKQADATVSLPGARISNALGVKSDPARVDSLNVSVAAALLMNMFLRTPVSLTAKEN</sequence>
<protein>
    <recommendedName>
        <fullName evidence="9">rRNA methyltransferase 1, mitochondrial</fullName>
    </recommendedName>
</protein>
<dbReference type="PANTHER" id="PTHR46103:SF1">
    <property type="entry name" value="RRNA METHYLTRANSFERASE 1, MITOCHONDRIAL"/>
    <property type="match status" value="1"/>
</dbReference>
<accession>A0A319CZR1</accession>
<evidence type="ECO:0000256" key="7">
    <source>
        <dbReference type="ARBA" id="ARBA00022946"/>
    </source>
</evidence>
<keyword evidence="8" id="KW-0496">Mitochondrion</keyword>
<dbReference type="SUPFAM" id="SSF75217">
    <property type="entry name" value="alpha/beta knot"/>
    <property type="match status" value="1"/>
</dbReference>
<dbReference type="InterPro" id="IPR047261">
    <property type="entry name" value="MRM1_MeTrfase_dom"/>
</dbReference>
<evidence type="ECO:0000256" key="10">
    <source>
        <dbReference type="SAM" id="MobiDB-lite"/>
    </source>
</evidence>
<evidence type="ECO:0000256" key="9">
    <source>
        <dbReference type="ARBA" id="ARBA00034881"/>
    </source>
</evidence>
<dbReference type="GO" id="GO:0016435">
    <property type="term" value="F:rRNA (guanine) methyltransferase activity"/>
    <property type="evidence" value="ECO:0007669"/>
    <property type="project" value="TreeGrafter"/>
</dbReference>
<evidence type="ECO:0000256" key="5">
    <source>
        <dbReference type="ARBA" id="ARBA00022679"/>
    </source>
</evidence>
<dbReference type="GO" id="GO:0003723">
    <property type="term" value="F:RNA binding"/>
    <property type="evidence" value="ECO:0007669"/>
    <property type="project" value="InterPro"/>
</dbReference>
<dbReference type="Gene3D" id="3.40.1280.10">
    <property type="match status" value="1"/>
</dbReference>
<dbReference type="FunFam" id="3.30.1330.30:FF:000035">
    <property type="entry name" value="TrmH family RNA methyltransferase"/>
    <property type="match status" value="1"/>
</dbReference>
<evidence type="ECO:0000259" key="11">
    <source>
        <dbReference type="SMART" id="SM00967"/>
    </source>
</evidence>
<dbReference type="InterPro" id="IPR047182">
    <property type="entry name" value="MRM1"/>
</dbReference>
<gene>
    <name evidence="12" type="ORF">BO71DRAFT_402414</name>
</gene>
<dbReference type="GO" id="GO:0005739">
    <property type="term" value="C:mitochondrion"/>
    <property type="evidence" value="ECO:0007669"/>
    <property type="project" value="UniProtKB-SubCell"/>
</dbReference>
<dbReference type="InterPro" id="IPR013123">
    <property type="entry name" value="SpoU_subst-bd"/>
</dbReference>
<dbReference type="SUPFAM" id="SSF55315">
    <property type="entry name" value="L30e-like"/>
    <property type="match status" value="1"/>
</dbReference>
<evidence type="ECO:0000256" key="1">
    <source>
        <dbReference type="ARBA" id="ARBA00004173"/>
    </source>
</evidence>
<dbReference type="OrthoDB" id="270651at2759"/>
<feature type="compositionally biased region" description="Polar residues" evidence="10">
    <location>
        <begin position="174"/>
        <end position="183"/>
    </location>
</feature>
<dbReference type="Pfam" id="PF08032">
    <property type="entry name" value="SpoU_sub_bind"/>
    <property type="match status" value="1"/>
</dbReference>
<evidence type="ECO:0000256" key="8">
    <source>
        <dbReference type="ARBA" id="ARBA00023128"/>
    </source>
</evidence>
<evidence type="ECO:0000256" key="4">
    <source>
        <dbReference type="ARBA" id="ARBA00022603"/>
    </source>
</evidence>